<dbReference type="NCBIfam" id="NF003556">
    <property type="entry name" value="PRK05222.1"/>
    <property type="match status" value="1"/>
</dbReference>
<dbReference type="GO" id="GO:0032259">
    <property type="term" value="P:methylation"/>
    <property type="evidence" value="ECO:0007669"/>
    <property type="project" value="UniProtKB-KW"/>
</dbReference>
<dbReference type="RefSeq" id="WP_004600576.1">
    <property type="nucleotide sequence ID" value="NZ_HF541866.1"/>
</dbReference>
<dbReference type="OrthoDB" id="244285at2"/>
<dbReference type="Pfam" id="PF01717">
    <property type="entry name" value="Meth_synt_2"/>
    <property type="match status" value="1"/>
</dbReference>
<evidence type="ECO:0000256" key="3">
    <source>
        <dbReference type="ARBA" id="ARBA00009553"/>
    </source>
</evidence>
<dbReference type="GO" id="GO:0009086">
    <property type="term" value="P:methionine biosynthetic process"/>
    <property type="evidence" value="ECO:0007669"/>
    <property type="project" value="UniProtKB-KW"/>
</dbReference>
<feature type="binding site" evidence="13">
    <location>
        <position position="671"/>
    </location>
    <ligand>
        <name>Zn(2+)</name>
        <dbReference type="ChEBI" id="CHEBI:29105"/>
        <label>1</label>
        <note>catalytic</note>
    </ligand>
</feature>
<feature type="active site" description="Proton donor" evidence="14">
    <location>
        <position position="724"/>
    </location>
</feature>
<dbReference type="UniPathway" id="UPA00051">
    <property type="reaction ID" value="UER00082"/>
</dbReference>
<dbReference type="EMBL" id="CAJZ01000114">
    <property type="protein sequence ID" value="CCI83544.1"/>
    <property type="molecule type" value="Genomic_DNA"/>
</dbReference>
<dbReference type="EC" id="2.1.1.14" evidence="4"/>
<feature type="domain" description="Cobalamin-independent methionine synthase MetE C-terminal/archaeal" evidence="15">
    <location>
        <begin position="456"/>
        <end position="778"/>
    </location>
</feature>
<comment type="similarity">
    <text evidence="3">Belongs to the vitamin-B12 independent methionine synthase family.</text>
</comment>
<dbReference type="InterPro" id="IPR002629">
    <property type="entry name" value="Met_Synth_C/arc"/>
</dbReference>
<feature type="binding site" evidence="12">
    <location>
        <position position="135"/>
    </location>
    <ligand>
        <name>5-methyltetrahydropteroyltri-L-glutamate</name>
        <dbReference type="ChEBI" id="CHEBI:58207"/>
    </ligand>
</feature>
<feature type="binding site" evidence="13">
    <location>
        <position position="695"/>
    </location>
    <ligand>
        <name>Zn(2+)</name>
        <dbReference type="ChEBI" id="CHEBI:29105"/>
        <label>1</label>
        <note>catalytic</note>
    </ligand>
</feature>
<feature type="binding site" evidence="13">
    <location>
        <position position="756"/>
    </location>
    <ligand>
        <name>Zn(2+)</name>
        <dbReference type="ChEBI" id="CHEBI:29105"/>
        <label>1</label>
        <note>catalytic</note>
    </ligand>
</feature>
<evidence type="ECO:0000256" key="5">
    <source>
        <dbReference type="ARBA" id="ARBA00022603"/>
    </source>
</evidence>
<evidence type="ECO:0000256" key="8">
    <source>
        <dbReference type="ARBA" id="ARBA00022723"/>
    </source>
</evidence>
<organism evidence="17 20">
    <name type="scientific">Corynebacterium otitidis ATCC 51513</name>
    <dbReference type="NCBI Taxonomy" id="883169"/>
    <lineage>
        <taxon>Bacteria</taxon>
        <taxon>Bacillati</taxon>
        <taxon>Actinomycetota</taxon>
        <taxon>Actinomycetes</taxon>
        <taxon>Mycobacteriales</taxon>
        <taxon>Corynebacteriaceae</taxon>
        <taxon>Corynebacterium</taxon>
    </lineage>
</organism>
<comment type="caution">
    <text evidence="17">The sequence shown here is derived from an EMBL/GenBank/DDBJ whole genome shotgun (WGS) entry which is preliminary data.</text>
</comment>
<feature type="binding site" evidence="12">
    <location>
        <begin position="545"/>
        <end position="546"/>
    </location>
    <ligand>
        <name>5-methyltetrahydropteroyltri-L-glutamate</name>
        <dbReference type="ChEBI" id="CHEBI:58207"/>
    </ligand>
</feature>
<evidence type="ECO:0000256" key="4">
    <source>
        <dbReference type="ARBA" id="ARBA00012034"/>
    </source>
</evidence>
<dbReference type="SUPFAM" id="SSF51726">
    <property type="entry name" value="UROD/MetE-like"/>
    <property type="match status" value="2"/>
</dbReference>
<dbReference type="Proteomes" id="UP000006078">
    <property type="component" value="Unassembled WGS sequence"/>
</dbReference>
<evidence type="ECO:0000256" key="12">
    <source>
        <dbReference type="PIRSR" id="PIRSR000382-1"/>
    </source>
</evidence>
<keyword evidence="8 13" id="KW-0479">Metal-binding</keyword>
<dbReference type="PANTHER" id="PTHR30519">
    <property type="entry name" value="5-METHYLTETRAHYDROPTEROYLTRIGLUTAMATE--HOMOCYSTEINE METHYLTRANSFERASE"/>
    <property type="match status" value="1"/>
</dbReference>
<evidence type="ECO:0000256" key="11">
    <source>
        <dbReference type="ARBA" id="ARBA00023167"/>
    </source>
</evidence>
<evidence type="ECO:0000256" key="9">
    <source>
        <dbReference type="ARBA" id="ARBA00022737"/>
    </source>
</evidence>
<proteinExistence type="inferred from homology"/>
<dbReference type="eggNOG" id="COG0620">
    <property type="taxonomic scope" value="Bacteria"/>
</dbReference>
<keyword evidence="7 17" id="KW-0808">Transferase</keyword>
<feature type="binding site" evidence="12">
    <location>
        <position position="591"/>
    </location>
    <ligand>
        <name>5-methyltetrahydropteroyltri-L-glutamate</name>
        <dbReference type="ChEBI" id="CHEBI:58207"/>
    </ligand>
</feature>
<comment type="pathway">
    <text evidence="2">Amino-acid biosynthesis; L-methionine biosynthesis via de novo pathway; L-methionine from L-homocysteine (MetE route): step 1/1.</text>
</comment>
<sequence length="785" mass="86392">MTTSTPAFPAATILGYPRIGADRELKFALEDFWKDSSTDLPGVARSLRKSRTGTIKALGLEGTGAVPEDFSYYDQVLDILLTAGAVPERFAKEGEVLKDNVETPESPAVLEAQFTIARGEGDRAALEMTKWFDSNYHYLVPEIGPETRIEWTGSPRIGAIEALGEEARPVLVGPVTFLALSKPAESAPESYDPLERLDDLLDVYATYLEKLATAGAKWVQLDEPALVTDRHRTDQDRARLVELAEKAYAKLATDSAPRLAVALTYGHAFDAVDALARTNVGAVIIDTVRGKEPGEAELARWKDALAGRTLGVGVVSGRNIWRNPLDDSLAQLRRIKEGLGDDVQVSVTTSTSLFHVPIDATRETSLDPELVSWLAFADQKIQEVVTLATGLREGDAAIGGQLEEYRAAAESRRKNPGVRVDAVRQRTGSVSEADRTRGEYEARREAQAEALGLPVLPTTTIGSFPQTKEIRRTRAKFRRGELAEQDYIDAMRQEIKDTIERQEKIGLDVLVHGEPERNDMVQYFAEHFDGFAATEHGWVQSYGSRCTRPSILWGDVTRPAPVTVEWSAYAQSLTDHPVKGMLTGPVTIMAWSFVRDDVAPKEVADQLGLALREEISDLEEAGIPIIQVDEPAIRELLPLREEDREQYLSWAVGAFRLATSGAADKTSIHTHLCYSDFATIVDAVDRLGADVTSIEASRSRFKVLPALASHGYQRGLGPGVWDIHSARVPSEEEIEGLLDIAVRELDPRQVWVNPDCGLKTRAWEETTPSAEHLVSAAKKVREKLS</sequence>
<evidence type="ECO:0000256" key="13">
    <source>
        <dbReference type="PIRSR" id="PIRSR000382-2"/>
    </source>
</evidence>
<dbReference type="AlphaFoldDB" id="I7LC07"/>
<comment type="cofactor">
    <cofactor evidence="13">
        <name>Zn(2+)</name>
        <dbReference type="ChEBI" id="CHEBI:29105"/>
    </cofactor>
    <text evidence="13">Binds 2 Zn(2+) ions per subunit.</text>
</comment>
<evidence type="ECO:0000313" key="19">
    <source>
        <dbReference type="Proteomes" id="UP000006078"/>
    </source>
</evidence>
<gene>
    <name evidence="17" type="primary">metE</name>
    <name evidence="17" type="ORF">BN46_0812</name>
    <name evidence="18" type="ORF">HMPREF9719_00686</name>
</gene>
<name>I7LC07_9CORY</name>
<feature type="binding site" evidence="12">
    <location>
        <position position="514"/>
    </location>
    <ligand>
        <name>L-methionine</name>
        <dbReference type="ChEBI" id="CHEBI:57844"/>
    </ligand>
</feature>
<feature type="binding site" evidence="13">
    <location>
        <position position="673"/>
    </location>
    <ligand>
        <name>Zn(2+)</name>
        <dbReference type="ChEBI" id="CHEBI:29105"/>
        <label>1</label>
        <note>catalytic</note>
    </ligand>
</feature>
<feature type="binding site" evidence="12">
    <location>
        <position position="629"/>
    </location>
    <ligand>
        <name>L-homocysteine</name>
        <dbReference type="ChEBI" id="CHEBI:58199"/>
    </ligand>
</feature>
<feature type="binding site" evidence="12">
    <location>
        <position position="26"/>
    </location>
    <ligand>
        <name>5-methyltetrahydropteroyltri-L-glutamate</name>
        <dbReference type="ChEBI" id="CHEBI:58207"/>
    </ligand>
</feature>
<keyword evidence="6" id="KW-0028">Amino-acid biosynthesis</keyword>
<feature type="binding site" evidence="12">
    <location>
        <begin position="461"/>
        <end position="463"/>
    </location>
    <ligand>
        <name>L-homocysteine</name>
        <dbReference type="ChEBI" id="CHEBI:58199"/>
    </ligand>
</feature>
<dbReference type="InterPro" id="IPR013215">
    <property type="entry name" value="Cbl-indep_Met_Synth_N"/>
</dbReference>
<dbReference type="EMBL" id="AHAE01000032">
    <property type="protein sequence ID" value="EJZ82461.1"/>
    <property type="molecule type" value="Genomic_DNA"/>
</dbReference>
<evidence type="ECO:0000259" key="15">
    <source>
        <dbReference type="Pfam" id="PF01717"/>
    </source>
</evidence>
<dbReference type="Proteomes" id="UP000011016">
    <property type="component" value="Unassembled WGS sequence"/>
</dbReference>
<reference evidence="17 20" key="1">
    <citation type="journal article" date="2012" name="J. Bacteriol.">
        <title>Draft Genome Sequence of Turicella otitidis ATCC 51513, Isolated from Middle Ear Fluid from a Child with Otitis Media.</title>
        <authorList>
            <person name="Brinkrolf K."/>
            <person name="Schneider J."/>
            <person name="Knecht M."/>
            <person name="Ruckert C."/>
            <person name="Tauch A."/>
        </authorList>
    </citation>
    <scope>NUCLEOTIDE SEQUENCE [LARGE SCALE GENOMIC DNA]</scope>
    <source>
        <strain evidence="17 20">ATCC 51513</strain>
    </source>
</reference>
<accession>I7LC07</accession>
<dbReference type="GO" id="GO:0003871">
    <property type="term" value="F:5-methyltetrahydropteroyltriglutamate-homocysteine S-methyltransferase activity"/>
    <property type="evidence" value="ECO:0007669"/>
    <property type="project" value="UniProtKB-EC"/>
</dbReference>
<evidence type="ECO:0000256" key="6">
    <source>
        <dbReference type="ARBA" id="ARBA00022605"/>
    </source>
</evidence>
<evidence type="ECO:0000259" key="16">
    <source>
        <dbReference type="Pfam" id="PF08267"/>
    </source>
</evidence>
<dbReference type="CDD" id="cd03311">
    <property type="entry name" value="CIMS_C_terminal_like"/>
    <property type="match status" value="1"/>
</dbReference>
<comment type="function">
    <text evidence="1">Catalyzes the transfer of a methyl group from 5-methyltetrahydrofolate to homocysteine resulting in methionine formation.</text>
</comment>
<evidence type="ECO:0000256" key="10">
    <source>
        <dbReference type="ARBA" id="ARBA00022833"/>
    </source>
</evidence>
<evidence type="ECO:0000256" key="14">
    <source>
        <dbReference type="PIRSR" id="PIRSR000382-3"/>
    </source>
</evidence>
<evidence type="ECO:0000313" key="20">
    <source>
        <dbReference type="Proteomes" id="UP000011016"/>
    </source>
</evidence>
<feature type="binding site" evidence="12">
    <location>
        <position position="629"/>
    </location>
    <ligand>
        <name>L-methionine</name>
        <dbReference type="ChEBI" id="CHEBI:57844"/>
    </ligand>
</feature>
<evidence type="ECO:0000313" key="18">
    <source>
        <dbReference type="EMBL" id="EJZ82461.1"/>
    </source>
</evidence>
<dbReference type="Gene3D" id="3.20.20.210">
    <property type="match status" value="2"/>
</dbReference>
<keyword evidence="5 17" id="KW-0489">Methyltransferase</keyword>
<dbReference type="InterPro" id="IPR038071">
    <property type="entry name" value="UROD/MetE-like_sf"/>
</dbReference>
<evidence type="ECO:0000256" key="1">
    <source>
        <dbReference type="ARBA" id="ARBA00002777"/>
    </source>
</evidence>
<evidence type="ECO:0000256" key="7">
    <source>
        <dbReference type="ARBA" id="ARBA00022679"/>
    </source>
</evidence>
<dbReference type="InterPro" id="IPR006276">
    <property type="entry name" value="Cobalamin-indep_Met_synthase"/>
</dbReference>
<dbReference type="PATRIC" id="fig|883169.3.peg.656"/>
<dbReference type="Pfam" id="PF08267">
    <property type="entry name" value="Meth_synt_1"/>
    <property type="match status" value="1"/>
</dbReference>
<keyword evidence="10 13" id="KW-0862">Zinc</keyword>
<evidence type="ECO:0000256" key="2">
    <source>
        <dbReference type="ARBA" id="ARBA00004681"/>
    </source>
</evidence>
<reference evidence="18 19" key="2">
    <citation type="submission" date="2012-08" db="EMBL/GenBank/DDBJ databases">
        <title>The Genome Sequence of Turicella otitidis ATCC 51513.</title>
        <authorList>
            <consortium name="The Broad Institute Genome Sequencing Platform"/>
            <person name="Earl A."/>
            <person name="Ward D."/>
            <person name="Feldgarden M."/>
            <person name="Gevers D."/>
            <person name="Huys G."/>
            <person name="Walker B."/>
            <person name="Young S.K."/>
            <person name="Zeng Q."/>
            <person name="Gargeya S."/>
            <person name="Fitzgerald M."/>
            <person name="Haas B."/>
            <person name="Abouelleil A."/>
            <person name="Alvarado L."/>
            <person name="Arachchi H.M."/>
            <person name="Berlin A.M."/>
            <person name="Chapman S.B."/>
            <person name="Goldberg J."/>
            <person name="Griggs A."/>
            <person name="Gujja S."/>
            <person name="Hansen M."/>
            <person name="Howarth C."/>
            <person name="Imamovic A."/>
            <person name="Larimer J."/>
            <person name="McCowen C."/>
            <person name="Montmayeur A."/>
            <person name="Murphy C."/>
            <person name="Neiman D."/>
            <person name="Pearson M."/>
            <person name="Priest M."/>
            <person name="Roberts A."/>
            <person name="Saif S."/>
            <person name="Shea T."/>
            <person name="Sisk P."/>
            <person name="Sykes S."/>
            <person name="Wortman J."/>
            <person name="Nusbaum C."/>
            <person name="Birren B."/>
        </authorList>
    </citation>
    <scope>NUCLEOTIDE SEQUENCE [LARGE SCALE GENOMIC DNA]</scope>
    <source>
        <strain evidence="18 19">ATCC 51513</strain>
    </source>
</reference>
<keyword evidence="11" id="KW-0486">Methionine biosynthesis</keyword>
<feature type="binding site" evidence="12">
    <location>
        <begin position="461"/>
        <end position="463"/>
    </location>
    <ligand>
        <name>L-methionine</name>
        <dbReference type="ChEBI" id="CHEBI:57844"/>
    </ligand>
</feature>
<feature type="domain" description="Cobalamin-independent methionine synthase MetE N-terminal" evidence="16">
    <location>
        <begin position="11"/>
        <end position="337"/>
    </location>
</feature>
<dbReference type="STRING" id="29321.AAV33_00165"/>
<protein>
    <recommendedName>
        <fullName evidence="4">5-methyltetrahydropteroyltriglutamate--homocysteine S-methyltransferase</fullName>
        <ecNumber evidence="4">2.1.1.14</ecNumber>
    </recommendedName>
</protein>
<dbReference type="PIRSF" id="PIRSF000382">
    <property type="entry name" value="MeTrfase_B12_ind"/>
    <property type="match status" value="1"/>
</dbReference>
<evidence type="ECO:0000313" key="17">
    <source>
        <dbReference type="EMBL" id="CCI83544.1"/>
    </source>
</evidence>
<keyword evidence="19" id="KW-1185">Reference proteome</keyword>
<keyword evidence="9" id="KW-0677">Repeat</keyword>
<dbReference type="HOGENOM" id="CLU_013175_0_0_11"/>
<dbReference type="GO" id="GO:0008270">
    <property type="term" value="F:zinc ion binding"/>
    <property type="evidence" value="ECO:0007669"/>
    <property type="project" value="InterPro"/>
</dbReference>